<dbReference type="RefSeq" id="WP_120030275.1">
    <property type="nucleotide sequence ID" value="NZ_QVMU01000004.1"/>
</dbReference>
<dbReference type="AlphaFoldDB" id="A0A3A6R7E3"/>
<dbReference type="OrthoDB" id="9811969at2"/>
<gene>
    <name evidence="6" type="ORF">DZ860_07310</name>
</gene>
<dbReference type="Gene3D" id="1.20.120.1630">
    <property type="match status" value="1"/>
</dbReference>
<keyword evidence="3 5" id="KW-1133">Transmembrane helix</keyword>
<keyword evidence="6" id="KW-0808">Transferase</keyword>
<sequence>MEQLERKIPPVAVFIVMVVIINYLSRCIHLADLPLPLPGVVFGLCFLLAGGIGIAGVYEFRKADTTVNPVTVDKATSVVDSGIFSYTRNPMYLALFLLLFGYAYWHQNLLGLVISFGFIVYMNRFQIQPEEQALERLFGEEYLDYKQRVRRWI</sequence>
<evidence type="ECO:0000256" key="1">
    <source>
        <dbReference type="ARBA" id="ARBA00004127"/>
    </source>
</evidence>
<protein>
    <submittedName>
        <fullName evidence="6">Isoprenylcysteine carboxylmethyltransferase family protein</fullName>
    </submittedName>
</protein>
<evidence type="ECO:0000256" key="5">
    <source>
        <dbReference type="SAM" id="Phobius"/>
    </source>
</evidence>
<dbReference type="Pfam" id="PF04191">
    <property type="entry name" value="PEMT"/>
    <property type="match status" value="1"/>
</dbReference>
<comment type="subcellular location">
    <subcellularLocation>
        <location evidence="1">Endomembrane system</location>
        <topology evidence="1">Multi-pass membrane protein</topology>
    </subcellularLocation>
</comment>
<name>A0A3A6R7E3_9VIBR</name>
<evidence type="ECO:0000256" key="4">
    <source>
        <dbReference type="ARBA" id="ARBA00023136"/>
    </source>
</evidence>
<keyword evidence="4 5" id="KW-0472">Membrane</keyword>
<evidence type="ECO:0000313" key="6">
    <source>
        <dbReference type="EMBL" id="RJX72952.1"/>
    </source>
</evidence>
<keyword evidence="2 5" id="KW-0812">Transmembrane</keyword>
<dbReference type="GO" id="GO:0032259">
    <property type="term" value="P:methylation"/>
    <property type="evidence" value="ECO:0007669"/>
    <property type="project" value="UniProtKB-KW"/>
</dbReference>
<feature type="transmembrane region" description="Helical" evidence="5">
    <location>
        <begin position="12"/>
        <end position="31"/>
    </location>
</feature>
<dbReference type="PANTHER" id="PTHR12714">
    <property type="entry name" value="PROTEIN-S ISOPRENYLCYSTEINE O-METHYLTRANSFERASE"/>
    <property type="match status" value="1"/>
</dbReference>
<evidence type="ECO:0000256" key="2">
    <source>
        <dbReference type="ARBA" id="ARBA00022692"/>
    </source>
</evidence>
<evidence type="ECO:0000313" key="7">
    <source>
        <dbReference type="Proteomes" id="UP000273252"/>
    </source>
</evidence>
<dbReference type="EMBL" id="QVMU01000004">
    <property type="protein sequence ID" value="RJX72952.1"/>
    <property type="molecule type" value="Genomic_DNA"/>
</dbReference>
<comment type="caution">
    <text evidence="6">The sequence shown here is derived from an EMBL/GenBank/DDBJ whole genome shotgun (WGS) entry which is preliminary data.</text>
</comment>
<feature type="transmembrane region" description="Helical" evidence="5">
    <location>
        <begin position="92"/>
        <end position="122"/>
    </location>
</feature>
<dbReference type="InterPro" id="IPR007318">
    <property type="entry name" value="Phopholipid_MeTrfase"/>
</dbReference>
<dbReference type="GO" id="GO:0012505">
    <property type="term" value="C:endomembrane system"/>
    <property type="evidence" value="ECO:0007669"/>
    <property type="project" value="UniProtKB-SubCell"/>
</dbReference>
<dbReference type="GO" id="GO:0008168">
    <property type="term" value="F:methyltransferase activity"/>
    <property type="evidence" value="ECO:0007669"/>
    <property type="project" value="UniProtKB-KW"/>
</dbReference>
<organism evidence="6 7">
    <name type="scientific">Vibrio sinensis</name>
    <dbReference type="NCBI Taxonomy" id="2302434"/>
    <lineage>
        <taxon>Bacteria</taxon>
        <taxon>Pseudomonadati</taxon>
        <taxon>Pseudomonadota</taxon>
        <taxon>Gammaproteobacteria</taxon>
        <taxon>Vibrionales</taxon>
        <taxon>Vibrionaceae</taxon>
        <taxon>Vibrio</taxon>
    </lineage>
</organism>
<proteinExistence type="predicted"/>
<feature type="transmembrane region" description="Helical" evidence="5">
    <location>
        <begin position="37"/>
        <end position="58"/>
    </location>
</feature>
<dbReference type="PANTHER" id="PTHR12714:SF24">
    <property type="entry name" value="SLR1182 PROTEIN"/>
    <property type="match status" value="1"/>
</dbReference>
<evidence type="ECO:0000256" key="3">
    <source>
        <dbReference type="ARBA" id="ARBA00022989"/>
    </source>
</evidence>
<accession>A0A3A6R7E3</accession>
<keyword evidence="7" id="KW-1185">Reference proteome</keyword>
<keyword evidence="6" id="KW-0489">Methyltransferase</keyword>
<reference evidence="6 7" key="1">
    <citation type="submission" date="2018-08" db="EMBL/GenBank/DDBJ databases">
        <title>Vibrio isolated from the Eastern China Marginal Seas.</title>
        <authorList>
            <person name="Li Y."/>
        </authorList>
    </citation>
    <scope>NUCLEOTIDE SEQUENCE [LARGE SCALE GENOMIC DNA]</scope>
    <source>
        <strain evidence="6 7">BEI233</strain>
    </source>
</reference>
<dbReference type="Proteomes" id="UP000273252">
    <property type="component" value="Unassembled WGS sequence"/>
</dbReference>